<dbReference type="Gene3D" id="3.30.63.10">
    <property type="entry name" value="Guanylate Kinase phosphate binding domain"/>
    <property type="match status" value="1"/>
</dbReference>
<dbReference type="Gene3D" id="3.40.50.300">
    <property type="entry name" value="P-loop containing nucleotide triphosphate hydrolases"/>
    <property type="match status" value="1"/>
</dbReference>
<dbReference type="GO" id="GO:0005524">
    <property type="term" value="F:ATP binding"/>
    <property type="evidence" value="ECO:0007669"/>
    <property type="project" value="UniProtKB-UniRule"/>
</dbReference>
<keyword evidence="7 9" id="KW-0067">ATP-binding</keyword>
<feature type="domain" description="Guanylate kinase-like" evidence="10">
    <location>
        <begin position="3"/>
        <end position="184"/>
    </location>
</feature>
<comment type="function">
    <text evidence="9">Essential for recycling GMP and indirectly, cGMP.</text>
</comment>
<dbReference type="InterPro" id="IPR027417">
    <property type="entry name" value="P-loop_NTPase"/>
</dbReference>
<gene>
    <name evidence="9" type="primary">gmk</name>
    <name evidence="11" type="ORF">CLV98_111129</name>
</gene>
<evidence type="ECO:0000256" key="9">
    <source>
        <dbReference type="HAMAP-Rule" id="MF_00328"/>
    </source>
</evidence>
<dbReference type="PROSITE" id="PS50052">
    <property type="entry name" value="GUANYLATE_KINASE_2"/>
    <property type="match status" value="1"/>
</dbReference>
<keyword evidence="5 9" id="KW-0547">Nucleotide-binding</keyword>
<accession>A0A316AFS0</accession>
<evidence type="ECO:0000256" key="4">
    <source>
        <dbReference type="ARBA" id="ARBA00022679"/>
    </source>
</evidence>
<evidence type="ECO:0000256" key="8">
    <source>
        <dbReference type="ARBA" id="ARBA00030128"/>
    </source>
</evidence>
<comment type="caution">
    <text evidence="11">The sequence shown here is derived from an EMBL/GenBank/DDBJ whole genome shotgun (WGS) entry which is preliminary data.</text>
</comment>
<evidence type="ECO:0000256" key="2">
    <source>
        <dbReference type="ARBA" id="ARBA00012961"/>
    </source>
</evidence>
<dbReference type="InterPro" id="IPR008145">
    <property type="entry name" value="GK/Ca_channel_bsu"/>
</dbReference>
<comment type="subcellular location">
    <subcellularLocation>
        <location evidence="9">Cytoplasm</location>
    </subcellularLocation>
</comment>
<organism evidence="11 12">
    <name type="scientific">Dyadobacter jejuensis</name>
    <dbReference type="NCBI Taxonomy" id="1082580"/>
    <lineage>
        <taxon>Bacteria</taxon>
        <taxon>Pseudomonadati</taxon>
        <taxon>Bacteroidota</taxon>
        <taxon>Cytophagia</taxon>
        <taxon>Cytophagales</taxon>
        <taxon>Spirosomataceae</taxon>
        <taxon>Dyadobacter</taxon>
    </lineage>
</organism>
<dbReference type="PANTHER" id="PTHR23117:SF13">
    <property type="entry name" value="GUANYLATE KINASE"/>
    <property type="match status" value="1"/>
</dbReference>
<evidence type="ECO:0000259" key="10">
    <source>
        <dbReference type="PROSITE" id="PS50052"/>
    </source>
</evidence>
<evidence type="ECO:0000256" key="6">
    <source>
        <dbReference type="ARBA" id="ARBA00022777"/>
    </source>
</evidence>
<dbReference type="OrthoDB" id="9808150at2"/>
<sequence>MKGKLIIFSAPSGSGKTTVVRHLLNKFPELLSFSVSAATRPKREHEVDGQDYYFIPKHEFRTKIGLNEFAEWEEVYAGNYYGTFKSEIERIWANGKHVLFDVDVKGGLKIKETYRDDALAIFVKVSSEEEIIRRLSGRGTEDDKSLETRLGKVRYELSFEDKFDVVLVNDDLELALQQAEKLVLDFISTP</sequence>
<dbReference type="AlphaFoldDB" id="A0A316AFS0"/>
<dbReference type="HAMAP" id="MF_00328">
    <property type="entry name" value="Guanylate_kinase"/>
    <property type="match status" value="1"/>
</dbReference>
<feature type="binding site" evidence="9">
    <location>
        <begin position="10"/>
        <end position="17"/>
    </location>
    <ligand>
        <name>ATP</name>
        <dbReference type="ChEBI" id="CHEBI:30616"/>
    </ligand>
</feature>
<dbReference type="NCBIfam" id="TIGR03263">
    <property type="entry name" value="guanyl_kin"/>
    <property type="match status" value="1"/>
</dbReference>
<name>A0A316AFS0_9BACT</name>
<dbReference type="InterPro" id="IPR008144">
    <property type="entry name" value="Guanylate_kin-like_dom"/>
</dbReference>
<proteinExistence type="inferred from homology"/>
<comment type="similarity">
    <text evidence="1 9">Belongs to the guanylate kinase family.</text>
</comment>
<protein>
    <recommendedName>
        <fullName evidence="3 9">Guanylate kinase</fullName>
        <ecNumber evidence="2 9">2.7.4.8</ecNumber>
    </recommendedName>
    <alternativeName>
        <fullName evidence="8 9">GMP kinase</fullName>
    </alternativeName>
</protein>
<dbReference type="GO" id="GO:0005829">
    <property type="term" value="C:cytosol"/>
    <property type="evidence" value="ECO:0007669"/>
    <property type="project" value="TreeGrafter"/>
</dbReference>
<evidence type="ECO:0000256" key="3">
    <source>
        <dbReference type="ARBA" id="ARBA00016296"/>
    </source>
</evidence>
<dbReference type="EC" id="2.7.4.8" evidence="2 9"/>
<evidence type="ECO:0000256" key="5">
    <source>
        <dbReference type="ARBA" id="ARBA00022741"/>
    </source>
</evidence>
<dbReference type="RefSeq" id="WP_109676591.1">
    <property type="nucleotide sequence ID" value="NZ_QGDT01000011.1"/>
</dbReference>
<evidence type="ECO:0000313" key="11">
    <source>
        <dbReference type="EMBL" id="PWJ56635.1"/>
    </source>
</evidence>
<dbReference type="Proteomes" id="UP000245880">
    <property type="component" value="Unassembled WGS sequence"/>
</dbReference>
<dbReference type="FunFam" id="3.30.63.10:FF:000002">
    <property type="entry name" value="Guanylate kinase 1"/>
    <property type="match status" value="1"/>
</dbReference>
<dbReference type="PANTHER" id="PTHR23117">
    <property type="entry name" value="GUANYLATE KINASE-RELATED"/>
    <property type="match status" value="1"/>
</dbReference>
<dbReference type="SMART" id="SM00072">
    <property type="entry name" value="GuKc"/>
    <property type="match status" value="1"/>
</dbReference>
<evidence type="ECO:0000256" key="7">
    <source>
        <dbReference type="ARBA" id="ARBA00022840"/>
    </source>
</evidence>
<keyword evidence="9" id="KW-0963">Cytoplasm</keyword>
<dbReference type="SUPFAM" id="SSF52540">
    <property type="entry name" value="P-loop containing nucleoside triphosphate hydrolases"/>
    <property type="match status" value="1"/>
</dbReference>
<reference evidence="11 12" key="1">
    <citation type="submission" date="2018-03" db="EMBL/GenBank/DDBJ databases">
        <title>Genomic Encyclopedia of Archaeal and Bacterial Type Strains, Phase II (KMG-II): from individual species to whole genera.</title>
        <authorList>
            <person name="Goeker M."/>
        </authorList>
    </citation>
    <scope>NUCLEOTIDE SEQUENCE [LARGE SCALE GENOMIC DNA]</scope>
    <source>
        <strain evidence="11 12">DSM 100346</strain>
    </source>
</reference>
<evidence type="ECO:0000313" key="12">
    <source>
        <dbReference type="Proteomes" id="UP000245880"/>
    </source>
</evidence>
<dbReference type="GO" id="GO:0004385">
    <property type="term" value="F:GMP kinase activity"/>
    <property type="evidence" value="ECO:0007669"/>
    <property type="project" value="UniProtKB-UniRule"/>
</dbReference>
<evidence type="ECO:0000256" key="1">
    <source>
        <dbReference type="ARBA" id="ARBA00005790"/>
    </source>
</evidence>
<comment type="catalytic activity">
    <reaction evidence="9">
        <text>GMP + ATP = GDP + ADP</text>
        <dbReference type="Rhea" id="RHEA:20780"/>
        <dbReference type="ChEBI" id="CHEBI:30616"/>
        <dbReference type="ChEBI" id="CHEBI:58115"/>
        <dbReference type="ChEBI" id="CHEBI:58189"/>
        <dbReference type="ChEBI" id="CHEBI:456216"/>
        <dbReference type="EC" id="2.7.4.8"/>
    </reaction>
</comment>
<dbReference type="CDD" id="cd00071">
    <property type="entry name" value="GMPK"/>
    <property type="match status" value="1"/>
</dbReference>
<keyword evidence="12" id="KW-1185">Reference proteome</keyword>
<keyword evidence="6 9" id="KW-0418">Kinase</keyword>
<keyword evidence="4 9" id="KW-0808">Transferase</keyword>
<dbReference type="EMBL" id="QGDT01000011">
    <property type="protein sequence ID" value="PWJ56635.1"/>
    <property type="molecule type" value="Genomic_DNA"/>
</dbReference>
<dbReference type="Pfam" id="PF00625">
    <property type="entry name" value="Guanylate_kin"/>
    <property type="match status" value="1"/>
</dbReference>
<dbReference type="InterPro" id="IPR017665">
    <property type="entry name" value="Guanylate_kinase"/>
</dbReference>